<dbReference type="InterPro" id="IPR008395">
    <property type="entry name" value="Agenet-like_dom"/>
</dbReference>
<feature type="region of interest" description="Disordered" evidence="1">
    <location>
        <begin position="133"/>
        <end position="153"/>
    </location>
</feature>
<evidence type="ECO:0000313" key="4">
    <source>
        <dbReference type="Proteomes" id="UP000077202"/>
    </source>
</evidence>
<keyword evidence="4" id="KW-1185">Reference proteome</keyword>
<evidence type="ECO:0000313" key="3">
    <source>
        <dbReference type="EMBL" id="OAE34464.1"/>
    </source>
</evidence>
<dbReference type="EMBL" id="LVLJ01000405">
    <property type="protein sequence ID" value="OAE34464.1"/>
    <property type="molecule type" value="Genomic_DNA"/>
</dbReference>
<name>A0A176WNM9_MARPO</name>
<dbReference type="AlphaFoldDB" id="A0A176WNM9"/>
<accession>A0A176WNM9</accession>
<dbReference type="Proteomes" id="UP000077202">
    <property type="component" value="Unassembled WGS sequence"/>
</dbReference>
<protein>
    <recommendedName>
        <fullName evidence="2">Agenet-like domain-containing protein</fullName>
    </recommendedName>
</protein>
<feature type="domain" description="Agenet-like" evidence="2">
    <location>
        <begin position="7"/>
        <end position="84"/>
    </location>
</feature>
<comment type="caution">
    <text evidence="3">The sequence shown here is derived from an EMBL/GenBank/DDBJ whole genome shotgun (WGS) entry which is preliminary data.</text>
</comment>
<reference evidence="3" key="1">
    <citation type="submission" date="2016-03" db="EMBL/GenBank/DDBJ databases">
        <title>Mechanisms controlling the formation of the plant cell surface in tip-growing cells are functionally conserved among land plants.</title>
        <authorList>
            <person name="Honkanen S."/>
            <person name="Jones V.A."/>
            <person name="Morieri G."/>
            <person name="Champion C."/>
            <person name="Hetherington A.J."/>
            <person name="Kelly S."/>
            <person name="Saint-Marcoux D."/>
            <person name="Proust H."/>
            <person name="Prescott H."/>
            <person name="Dolan L."/>
        </authorList>
    </citation>
    <scope>NUCLEOTIDE SEQUENCE [LARGE SCALE GENOMIC DNA]</scope>
    <source>
        <tissue evidence="3">Whole gametophyte</tissue>
    </source>
</reference>
<dbReference type="Pfam" id="PF05641">
    <property type="entry name" value="Agenet"/>
    <property type="match status" value="1"/>
</dbReference>
<evidence type="ECO:0000256" key="1">
    <source>
        <dbReference type="SAM" id="MobiDB-lite"/>
    </source>
</evidence>
<sequence>MRLWKQVRQREKGLRGSWFPAVVVGVKHGKRVVEYDELLTEDRRRKLTEIIPVGRGVDGVRGPSRSSLKSPPNRLRALIRPLPPSTPDATELTWKSGLWVDVRHNDGVDPTAFGRLGESKPAAVGVQYPPDAGVEYKERAEDTPPFESGLGDE</sequence>
<dbReference type="PANTHER" id="PTHR31917:SF147">
    <property type="entry name" value="AGENET DOMAIN-CONTAINING PROTEIN"/>
    <property type="match status" value="1"/>
</dbReference>
<feature type="region of interest" description="Disordered" evidence="1">
    <location>
        <begin position="55"/>
        <end position="88"/>
    </location>
</feature>
<feature type="compositionally biased region" description="Low complexity" evidence="1">
    <location>
        <begin position="55"/>
        <end position="67"/>
    </location>
</feature>
<organism evidence="3 4">
    <name type="scientific">Marchantia polymorpha subsp. ruderalis</name>
    <dbReference type="NCBI Taxonomy" id="1480154"/>
    <lineage>
        <taxon>Eukaryota</taxon>
        <taxon>Viridiplantae</taxon>
        <taxon>Streptophyta</taxon>
        <taxon>Embryophyta</taxon>
        <taxon>Marchantiophyta</taxon>
        <taxon>Marchantiopsida</taxon>
        <taxon>Marchantiidae</taxon>
        <taxon>Marchantiales</taxon>
        <taxon>Marchantiaceae</taxon>
        <taxon>Marchantia</taxon>
    </lineage>
</organism>
<gene>
    <name evidence="3" type="ORF">AXG93_2886s1270</name>
</gene>
<evidence type="ECO:0000259" key="2">
    <source>
        <dbReference type="Pfam" id="PF05641"/>
    </source>
</evidence>
<dbReference type="PANTHER" id="PTHR31917">
    <property type="entry name" value="AGENET DOMAIN-CONTAINING PROTEIN-RELATED"/>
    <property type="match status" value="1"/>
</dbReference>
<proteinExistence type="predicted"/>